<dbReference type="Proteomes" id="UP000284684">
    <property type="component" value="Unassembled WGS sequence"/>
</dbReference>
<dbReference type="InterPro" id="IPR017686">
    <property type="entry name" value="Phg/plasmid-like_prot"/>
</dbReference>
<name>A0A423GPY1_9PSED</name>
<dbReference type="RefSeq" id="WP_123583394.1">
    <property type="nucleotide sequence ID" value="NZ_MOBI01000019.1"/>
</dbReference>
<dbReference type="EMBL" id="MOBI01000019">
    <property type="protein sequence ID" value="ROM95065.1"/>
    <property type="molecule type" value="Genomic_DNA"/>
</dbReference>
<protein>
    <recommendedName>
        <fullName evidence="3">DUF932 domain-containing protein</fullName>
    </recommendedName>
</protein>
<dbReference type="Pfam" id="PF06067">
    <property type="entry name" value="DUF932"/>
    <property type="match status" value="1"/>
</dbReference>
<gene>
    <name evidence="1" type="ORF">BK658_16910</name>
</gene>
<reference evidence="1 2" key="1">
    <citation type="submission" date="2016-10" db="EMBL/GenBank/DDBJ databases">
        <title>Comparative genome analysis of multiple Pseudomonas spp. focuses on biocontrol and plant growth promoting traits.</title>
        <authorList>
            <person name="Tao X.-Y."/>
            <person name="Taylor C.G."/>
        </authorList>
    </citation>
    <scope>NUCLEOTIDE SEQUENCE [LARGE SCALE GENOMIC DNA]</scope>
    <source>
        <strain evidence="1 2">37D10</strain>
    </source>
</reference>
<accession>A0A423GPY1</accession>
<evidence type="ECO:0000313" key="2">
    <source>
        <dbReference type="Proteomes" id="UP000284684"/>
    </source>
</evidence>
<sequence length="322" mass="35637">MAHLIEQMAYVGATPWHGLGNQLSPKQPLEVWQQEAGMNWQIQESPVRFMADSIGNLGTIHSFPEQKVLYRSDTKAALSVVSNRYQVVQPREVLEFYRDLTERSGYELETAGVLKGGRKLWALARTGQSTALKGNDVVNGYLLLATSCDGTLATTATPTTIRVVCNNTLSIAVNGASQAIKVPHSTRFDPRAVKQQLGIAVSQWDDFMYRMRMLAERKVQDHEARDYLLSVLCEAQTGNPERAGISNERALTKVLSLYDGHGRGAELEAAKGTAWGLLNAVTEYVDHERRARSAEYRMDTAWFGQGAAIKQRALNTALQLVA</sequence>
<dbReference type="AlphaFoldDB" id="A0A423GPY1"/>
<comment type="caution">
    <text evidence="1">The sequence shown here is derived from an EMBL/GenBank/DDBJ whole genome shotgun (WGS) entry which is preliminary data.</text>
</comment>
<organism evidence="1 2">
    <name type="scientific">Pseudomonas brassicacearum</name>
    <dbReference type="NCBI Taxonomy" id="930166"/>
    <lineage>
        <taxon>Bacteria</taxon>
        <taxon>Pseudomonadati</taxon>
        <taxon>Pseudomonadota</taxon>
        <taxon>Gammaproteobacteria</taxon>
        <taxon>Pseudomonadales</taxon>
        <taxon>Pseudomonadaceae</taxon>
        <taxon>Pseudomonas</taxon>
    </lineage>
</organism>
<dbReference type="NCBIfam" id="TIGR03299">
    <property type="entry name" value="LGT_TIGR03299"/>
    <property type="match status" value="1"/>
</dbReference>
<evidence type="ECO:0008006" key="3">
    <source>
        <dbReference type="Google" id="ProtNLM"/>
    </source>
</evidence>
<proteinExistence type="predicted"/>
<evidence type="ECO:0000313" key="1">
    <source>
        <dbReference type="EMBL" id="ROM95065.1"/>
    </source>
</evidence>
<dbReference type="InterPro" id="IPR026325">
    <property type="entry name" value="DUF932"/>
</dbReference>